<dbReference type="GO" id="GO:0046872">
    <property type="term" value="F:metal ion binding"/>
    <property type="evidence" value="ECO:0007669"/>
    <property type="project" value="UniProtKB-ARBA"/>
</dbReference>
<feature type="region of interest" description="Disordered" evidence="1">
    <location>
        <begin position="202"/>
        <end position="222"/>
    </location>
</feature>
<dbReference type="GO" id="GO:0016491">
    <property type="term" value="F:oxidoreductase activity"/>
    <property type="evidence" value="ECO:0007669"/>
    <property type="project" value="UniProtKB-ARBA"/>
</dbReference>
<evidence type="ECO:0000313" key="2">
    <source>
        <dbReference type="EMBL" id="CUS54421.1"/>
    </source>
</evidence>
<dbReference type="Gene3D" id="2.60.120.620">
    <property type="entry name" value="q2cbj1_9rhob like domain"/>
    <property type="match status" value="1"/>
</dbReference>
<dbReference type="Pfam" id="PF05721">
    <property type="entry name" value="PhyH"/>
    <property type="match status" value="1"/>
</dbReference>
<evidence type="ECO:0000256" key="1">
    <source>
        <dbReference type="SAM" id="MobiDB-lite"/>
    </source>
</evidence>
<reference evidence="2" key="1">
    <citation type="submission" date="2015-10" db="EMBL/GenBank/DDBJ databases">
        <authorList>
            <person name="Gilbert D.G."/>
        </authorList>
    </citation>
    <scope>NUCLEOTIDE SEQUENCE</scope>
</reference>
<organism evidence="2">
    <name type="scientific">hydrothermal vent metagenome</name>
    <dbReference type="NCBI Taxonomy" id="652676"/>
    <lineage>
        <taxon>unclassified sequences</taxon>
        <taxon>metagenomes</taxon>
        <taxon>ecological metagenomes</taxon>
    </lineage>
</organism>
<dbReference type="PANTHER" id="PTHR20883">
    <property type="entry name" value="PHYTANOYL-COA DIOXYGENASE DOMAIN CONTAINING 1"/>
    <property type="match status" value="1"/>
</dbReference>
<gene>
    <name evidence="2" type="ORF">MGWOODY_XGa770</name>
</gene>
<protein>
    <recommendedName>
        <fullName evidence="3">Phytanoyl-CoA dioxygenase family protein</fullName>
    </recommendedName>
</protein>
<proteinExistence type="predicted"/>
<dbReference type="EMBL" id="CZRL01000104">
    <property type="protein sequence ID" value="CUS54421.1"/>
    <property type="molecule type" value="Genomic_DNA"/>
</dbReference>
<dbReference type="InterPro" id="IPR008775">
    <property type="entry name" value="Phytyl_CoA_dOase-like"/>
</dbReference>
<dbReference type="PANTHER" id="PTHR20883:SF48">
    <property type="entry name" value="ECTOINE DIOXYGENASE"/>
    <property type="match status" value="1"/>
</dbReference>
<accession>A0A160TV03</accession>
<name>A0A160TV03_9ZZZZ</name>
<sequence>MNTALPQPSPSLKQCSRDLAQHGYCLFCNALADDQLKVLRKRLTEQALAEKQKGFAFQDGGPSQNWGDFRDSAGELRPQEFTEAQGGRNQRVWMLVNKGAVFLDLLKHTATRELVTGLLGDHYLLSSHTANIANPGGVAMRLHTDQWWMPPPTRIGRAGLPVGSMSRELFDQDSESTGAISPPVAVNILWMLDEFTESNGGTRVVPESHLSGRQPDSTAKSIAATGPAGTALICDGRIWHGTGANNTKTPRRAVLTTFCTPQFRPQENYTVGTRQEVLDTANSDLLELLGFKIWHAYGRTGHPTDNYIARETIPLGELIPD</sequence>
<dbReference type="AlphaFoldDB" id="A0A160TV03"/>
<evidence type="ECO:0008006" key="3">
    <source>
        <dbReference type="Google" id="ProtNLM"/>
    </source>
</evidence>
<dbReference type="SUPFAM" id="SSF51197">
    <property type="entry name" value="Clavaminate synthase-like"/>
    <property type="match status" value="1"/>
</dbReference>